<evidence type="ECO:0000256" key="4">
    <source>
        <dbReference type="ARBA" id="ARBA00023163"/>
    </source>
</evidence>
<dbReference type="Pfam" id="PF07739">
    <property type="entry name" value="TipAS"/>
    <property type="match status" value="1"/>
</dbReference>
<name>A0A379FJY2_PROMI</name>
<dbReference type="InterPro" id="IPR012925">
    <property type="entry name" value="TipAS_dom"/>
</dbReference>
<dbReference type="AlphaFoldDB" id="A0A379FJY2"/>
<keyword evidence="3" id="KW-0238">DNA-binding</keyword>
<dbReference type="InterPro" id="IPR000551">
    <property type="entry name" value="MerR-type_HTH_dom"/>
</dbReference>
<evidence type="ECO:0000256" key="3">
    <source>
        <dbReference type="ARBA" id="ARBA00023125"/>
    </source>
</evidence>
<dbReference type="GO" id="GO:0003677">
    <property type="term" value="F:DNA binding"/>
    <property type="evidence" value="ECO:0007669"/>
    <property type="project" value="UniProtKB-KW"/>
</dbReference>
<protein>
    <submittedName>
        <fullName evidence="5">MerR-family transcriptional regulator</fullName>
    </submittedName>
</protein>
<dbReference type="EMBL" id="UGTS01000004">
    <property type="protein sequence ID" value="SUC21283.1"/>
    <property type="molecule type" value="Genomic_DNA"/>
</dbReference>
<dbReference type="CDD" id="cd01106">
    <property type="entry name" value="HTH_TipAL-Mta"/>
    <property type="match status" value="1"/>
</dbReference>
<dbReference type="PRINTS" id="PR00040">
    <property type="entry name" value="HTHMERR"/>
</dbReference>
<dbReference type="PANTHER" id="PTHR30204:SF69">
    <property type="entry name" value="MERR-FAMILY TRANSCRIPTIONAL REGULATOR"/>
    <property type="match status" value="1"/>
</dbReference>
<proteinExistence type="predicted"/>
<keyword evidence="4" id="KW-0804">Transcription</keyword>
<evidence type="ECO:0000256" key="2">
    <source>
        <dbReference type="ARBA" id="ARBA00023015"/>
    </source>
</evidence>
<dbReference type="SMART" id="SM00422">
    <property type="entry name" value="HTH_MERR"/>
    <property type="match status" value="1"/>
</dbReference>
<dbReference type="InterPro" id="IPR009061">
    <property type="entry name" value="DNA-bd_dom_put_sf"/>
</dbReference>
<evidence type="ECO:0000313" key="5">
    <source>
        <dbReference type="EMBL" id="SUC21283.1"/>
    </source>
</evidence>
<evidence type="ECO:0000256" key="1">
    <source>
        <dbReference type="ARBA" id="ARBA00022491"/>
    </source>
</evidence>
<dbReference type="Gene3D" id="1.10.1660.10">
    <property type="match status" value="1"/>
</dbReference>
<dbReference type="InterPro" id="IPR047057">
    <property type="entry name" value="MerR_fam"/>
</dbReference>
<reference evidence="5 6" key="1">
    <citation type="submission" date="2018-06" db="EMBL/GenBank/DDBJ databases">
        <authorList>
            <consortium name="Pathogen Informatics"/>
            <person name="Doyle S."/>
        </authorList>
    </citation>
    <scope>NUCLEOTIDE SEQUENCE [LARGE SCALE GENOMIC DNA]</scope>
    <source>
        <strain evidence="5 6">NCTC11938</strain>
    </source>
</reference>
<keyword evidence="1" id="KW-0678">Repressor</keyword>
<dbReference type="GO" id="GO:0003700">
    <property type="term" value="F:DNA-binding transcription factor activity"/>
    <property type="evidence" value="ECO:0007669"/>
    <property type="project" value="InterPro"/>
</dbReference>
<organism evidence="5 6">
    <name type="scientific">Proteus mirabilis</name>
    <dbReference type="NCBI Taxonomy" id="584"/>
    <lineage>
        <taxon>Bacteria</taxon>
        <taxon>Pseudomonadati</taxon>
        <taxon>Pseudomonadota</taxon>
        <taxon>Gammaproteobacteria</taxon>
        <taxon>Enterobacterales</taxon>
        <taxon>Morganellaceae</taxon>
        <taxon>Proteus</taxon>
    </lineage>
</organism>
<keyword evidence="2" id="KW-0805">Transcription regulation</keyword>
<evidence type="ECO:0000313" key="6">
    <source>
        <dbReference type="Proteomes" id="UP000254191"/>
    </source>
</evidence>
<dbReference type="RefSeq" id="WP_004245279.1">
    <property type="nucleotide sequence ID" value="NZ_CAXOIC010000022.1"/>
</dbReference>
<dbReference type="PROSITE" id="PS50937">
    <property type="entry name" value="HTH_MERR_2"/>
    <property type="match status" value="1"/>
</dbReference>
<dbReference type="KEGG" id="pvl:AOB99_02630"/>
<gene>
    <name evidence="5" type="primary">mta</name>
    <name evidence="5" type="ORF">NCTC11938_02225</name>
</gene>
<dbReference type="SUPFAM" id="SSF46955">
    <property type="entry name" value="Putative DNA-binding domain"/>
    <property type="match status" value="1"/>
</dbReference>
<dbReference type="Pfam" id="PF13411">
    <property type="entry name" value="MerR_1"/>
    <property type="match status" value="1"/>
</dbReference>
<dbReference type="PROSITE" id="PS00552">
    <property type="entry name" value="HTH_MERR_1"/>
    <property type="match status" value="1"/>
</dbReference>
<dbReference type="Proteomes" id="UP000254191">
    <property type="component" value="Unassembled WGS sequence"/>
</dbReference>
<sequence>MLFQVGEIAKKTGLTVRTLHHYEEIGLLQPTARTDAGYRLYDMKSIERLTQIQMLRQIGVKLKDIGHILNGHSAEIACLIEERISQLTTQMQQIAKLRYQLEHVQQQIQTGTPFTQHDWFSLLEMMSMYDKYFTYSELAQLPLYTAHTLKSQAWQQRISIVNNLIKQGKSADSNEAMQVSREWMIALEKDTGGNPDFFVRLNKMHISDDKFATATGITKQMIDFVAKGFSEYQLSVFKPHLTPEQFAVVHQHYFDAGSVWPELISGLYNALTCGEKADSEQVQNLAKMWLNMFNQFTQGDSDIQAKIRTIYQTDHEIAKGTWMTPEIGQYLFTAISLLVQK</sequence>
<dbReference type="PANTHER" id="PTHR30204">
    <property type="entry name" value="REDOX-CYCLING DRUG-SENSING TRANSCRIPTIONAL ACTIVATOR SOXR"/>
    <property type="match status" value="1"/>
</dbReference>
<accession>A0A379FJY2</accession>